<dbReference type="Proteomes" id="UP001279410">
    <property type="component" value="Unassembled WGS sequence"/>
</dbReference>
<dbReference type="PROSITE" id="PS50227">
    <property type="entry name" value="G_PROTEIN_RECEP_F2_3"/>
    <property type="match status" value="1"/>
</dbReference>
<keyword evidence="1" id="KW-0732">Signal</keyword>
<evidence type="ECO:0000259" key="2">
    <source>
        <dbReference type="PROSITE" id="PS50227"/>
    </source>
</evidence>
<protein>
    <submittedName>
        <fullName evidence="3">Pituitary adenylate cyclase-activating polypeptide type I receptor-like isoform X1</fullName>
    </submittedName>
</protein>
<feature type="domain" description="G-protein coupled receptors family 2 profile 1" evidence="2">
    <location>
        <begin position="54"/>
        <end position="106"/>
    </location>
</feature>
<dbReference type="GO" id="GO:0008528">
    <property type="term" value="F:G protein-coupled peptide receptor activity"/>
    <property type="evidence" value="ECO:0007669"/>
    <property type="project" value="TreeGrafter"/>
</dbReference>
<dbReference type="EMBL" id="BRZM01003569">
    <property type="protein sequence ID" value="GLD49484.1"/>
    <property type="molecule type" value="Genomic_DNA"/>
</dbReference>
<dbReference type="AlphaFoldDB" id="A0AAD3QXC4"/>
<feature type="signal peptide" evidence="1">
    <location>
        <begin position="1"/>
        <end position="37"/>
    </location>
</feature>
<proteinExistence type="predicted"/>
<dbReference type="SUPFAM" id="SSF111418">
    <property type="entry name" value="Hormone receptor domain"/>
    <property type="match status" value="1"/>
</dbReference>
<reference evidence="3" key="1">
    <citation type="submission" date="2022-08" db="EMBL/GenBank/DDBJ databases">
        <title>Genome sequencing of akame (Lates japonicus).</title>
        <authorList>
            <person name="Hashiguchi Y."/>
            <person name="Takahashi H."/>
        </authorList>
    </citation>
    <scope>NUCLEOTIDE SEQUENCE</scope>
    <source>
        <strain evidence="3">Kochi</strain>
    </source>
</reference>
<dbReference type="Pfam" id="PF02793">
    <property type="entry name" value="HRM"/>
    <property type="match status" value="1"/>
</dbReference>
<dbReference type="InterPro" id="IPR036445">
    <property type="entry name" value="GPCR_2_extracell_dom_sf"/>
</dbReference>
<comment type="caution">
    <text evidence="3">The sequence shown here is derived from an EMBL/GenBank/DDBJ whole genome shotgun (WGS) entry which is preliminary data.</text>
</comment>
<organism evidence="3 4">
    <name type="scientific">Lates japonicus</name>
    <name type="common">Japanese lates</name>
    <dbReference type="NCBI Taxonomy" id="270547"/>
    <lineage>
        <taxon>Eukaryota</taxon>
        <taxon>Metazoa</taxon>
        <taxon>Chordata</taxon>
        <taxon>Craniata</taxon>
        <taxon>Vertebrata</taxon>
        <taxon>Euteleostomi</taxon>
        <taxon>Actinopterygii</taxon>
        <taxon>Neopterygii</taxon>
        <taxon>Teleostei</taxon>
        <taxon>Neoteleostei</taxon>
        <taxon>Acanthomorphata</taxon>
        <taxon>Carangaria</taxon>
        <taxon>Carangaria incertae sedis</taxon>
        <taxon>Centropomidae</taxon>
        <taxon>Lates</taxon>
    </lineage>
</organism>
<keyword evidence="3" id="KW-0675">Receptor</keyword>
<evidence type="ECO:0000313" key="4">
    <source>
        <dbReference type="Proteomes" id="UP001279410"/>
    </source>
</evidence>
<dbReference type="Gene3D" id="4.10.1240.10">
    <property type="entry name" value="GPCR, family 2, extracellular hormone receptor domain"/>
    <property type="match status" value="1"/>
</dbReference>
<dbReference type="InterPro" id="IPR001879">
    <property type="entry name" value="GPCR_2_extracellular_dom"/>
</dbReference>
<dbReference type="GO" id="GO:0007188">
    <property type="term" value="P:adenylate cyclase-modulating G protein-coupled receptor signaling pathway"/>
    <property type="evidence" value="ECO:0007669"/>
    <property type="project" value="TreeGrafter"/>
</dbReference>
<dbReference type="GO" id="GO:0017046">
    <property type="term" value="F:peptide hormone binding"/>
    <property type="evidence" value="ECO:0007669"/>
    <property type="project" value="TreeGrafter"/>
</dbReference>
<accession>A0AAD3QXC4</accession>
<dbReference type="InterPro" id="IPR050332">
    <property type="entry name" value="GPCR_2"/>
</dbReference>
<keyword evidence="4" id="KW-1185">Reference proteome</keyword>
<gene>
    <name evidence="3" type="ORF">AKAME5_002746200</name>
</gene>
<evidence type="ECO:0000256" key="1">
    <source>
        <dbReference type="SAM" id="SignalP"/>
    </source>
</evidence>
<feature type="chain" id="PRO_5042212136" evidence="1">
    <location>
        <begin position="38"/>
        <end position="106"/>
    </location>
</feature>
<dbReference type="PANTHER" id="PTHR45620">
    <property type="entry name" value="PDF RECEPTOR-LIKE PROTEIN-RELATED"/>
    <property type="match status" value="1"/>
</dbReference>
<dbReference type="GO" id="GO:0005886">
    <property type="term" value="C:plasma membrane"/>
    <property type="evidence" value="ECO:0007669"/>
    <property type="project" value="TreeGrafter"/>
</dbReference>
<name>A0AAD3QXC4_LATJO</name>
<sequence length="106" mass="12012">MLVHSLFVSGSSWMRWMTTLLHAGLFLQLALWETTEAIHPDCALVVQHMKAQEECNQILKQEKNNHSTRTGCPTAWDDIRCWLRAEVGQVVSVSCANVSQLFANNQ</sequence>
<dbReference type="PANTHER" id="PTHR45620:SF6">
    <property type="entry name" value="GROWTH HORMONE-RELEASING HORMONE-LIKE PEPTIDE RECEPTOR"/>
    <property type="match status" value="1"/>
</dbReference>
<evidence type="ECO:0000313" key="3">
    <source>
        <dbReference type="EMBL" id="GLD49484.1"/>
    </source>
</evidence>
<feature type="non-terminal residue" evidence="3">
    <location>
        <position position="1"/>
    </location>
</feature>